<dbReference type="Proteomes" id="UP000245533">
    <property type="component" value="Unassembled WGS sequence"/>
</dbReference>
<evidence type="ECO:0000313" key="2">
    <source>
        <dbReference type="EMBL" id="PWN05642.1"/>
    </source>
</evidence>
<proteinExistence type="predicted"/>
<keyword evidence="3" id="KW-1185">Reference proteome</keyword>
<feature type="region of interest" description="Disordered" evidence="1">
    <location>
        <begin position="35"/>
        <end position="59"/>
    </location>
</feature>
<name>A0A316TTN5_9BACT</name>
<dbReference type="AlphaFoldDB" id="A0A316TTN5"/>
<organism evidence="2 3">
    <name type="scientific">Rhodohalobacter mucosus</name>
    <dbReference type="NCBI Taxonomy" id="2079485"/>
    <lineage>
        <taxon>Bacteria</taxon>
        <taxon>Pseudomonadati</taxon>
        <taxon>Balneolota</taxon>
        <taxon>Balneolia</taxon>
        <taxon>Balneolales</taxon>
        <taxon>Balneolaceae</taxon>
        <taxon>Rhodohalobacter</taxon>
    </lineage>
</organism>
<gene>
    <name evidence="2" type="ORF">DDZ15_13675</name>
</gene>
<sequence>MNDGFKLQIMQSGYVEQQSKPEGSDLLLPAGMQLQTQSESPDMTRKEPEMLYPLGINPK</sequence>
<reference evidence="2 3" key="1">
    <citation type="submission" date="2018-05" db="EMBL/GenBank/DDBJ databases">
        <title>Rhodohalobacter halophilus gen. nov., sp. nov., a moderately halophilic member of the family Balneolaceae.</title>
        <authorList>
            <person name="Liu Z.-W."/>
        </authorList>
    </citation>
    <scope>NUCLEOTIDE SEQUENCE [LARGE SCALE GENOMIC DNA]</scope>
    <source>
        <strain evidence="2 3">8A47</strain>
    </source>
</reference>
<accession>A0A316TTN5</accession>
<comment type="caution">
    <text evidence="2">The sequence shown here is derived from an EMBL/GenBank/DDBJ whole genome shotgun (WGS) entry which is preliminary data.</text>
</comment>
<dbReference type="EMBL" id="QGGB01000009">
    <property type="protein sequence ID" value="PWN05642.1"/>
    <property type="molecule type" value="Genomic_DNA"/>
</dbReference>
<protein>
    <submittedName>
        <fullName evidence="2">Uncharacterized protein</fullName>
    </submittedName>
</protein>
<evidence type="ECO:0000256" key="1">
    <source>
        <dbReference type="SAM" id="MobiDB-lite"/>
    </source>
</evidence>
<evidence type="ECO:0000313" key="3">
    <source>
        <dbReference type="Proteomes" id="UP000245533"/>
    </source>
</evidence>